<evidence type="ECO:0000313" key="1">
    <source>
        <dbReference type="EMBL" id="MEE6305614.1"/>
    </source>
</evidence>
<sequence length="100" mass="11454">MDRPLLPHLRDPVADRLLRESLAEQARDDRDPLARDMARDVLAGNITLYQAAASSVYGEVFAQRSEEYASWWHGLSEEERERLRVEGGEAMAAAREEEQR</sequence>
<reference evidence="1 2" key="1">
    <citation type="submission" date="2024-01" db="EMBL/GenBank/DDBJ databases">
        <title>Genome insights into Plantactinospora veratri sp. nov.</title>
        <authorList>
            <person name="Wang L."/>
        </authorList>
    </citation>
    <scope>NUCLEOTIDE SEQUENCE [LARGE SCALE GENOMIC DNA]</scope>
    <source>
        <strain evidence="1 2">NEAU-FHS4</strain>
    </source>
</reference>
<keyword evidence="2" id="KW-1185">Reference proteome</keyword>
<dbReference type="EMBL" id="JAZGQL010000001">
    <property type="protein sequence ID" value="MEE6305614.1"/>
    <property type="molecule type" value="Genomic_DNA"/>
</dbReference>
<accession>A0ABU7S6N9</accession>
<protein>
    <submittedName>
        <fullName evidence="1">Uncharacterized protein</fullName>
    </submittedName>
</protein>
<proteinExistence type="predicted"/>
<dbReference type="Proteomes" id="UP001339911">
    <property type="component" value="Unassembled WGS sequence"/>
</dbReference>
<comment type="caution">
    <text evidence="1">The sequence shown here is derived from an EMBL/GenBank/DDBJ whole genome shotgun (WGS) entry which is preliminary data.</text>
</comment>
<dbReference type="RefSeq" id="WP_331205980.1">
    <property type="nucleotide sequence ID" value="NZ_JAZGQL010000001.1"/>
</dbReference>
<evidence type="ECO:0000313" key="2">
    <source>
        <dbReference type="Proteomes" id="UP001339911"/>
    </source>
</evidence>
<gene>
    <name evidence="1" type="ORF">V1634_02040</name>
</gene>
<organism evidence="1 2">
    <name type="scientific">Plantactinospora veratri</name>
    <dbReference type="NCBI Taxonomy" id="1436122"/>
    <lineage>
        <taxon>Bacteria</taxon>
        <taxon>Bacillati</taxon>
        <taxon>Actinomycetota</taxon>
        <taxon>Actinomycetes</taxon>
        <taxon>Micromonosporales</taxon>
        <taxon>Micromonosporaceae</taxon>
        <taxon>Plantactinospora</taxon>
    </lineage>
</organism>
<name>A0ABU7S6N9_9ACTN</name>